<dbReference type="AlphaFoldDB" id="A0A4C1WHA4"/>
<organism evidence="1 2">
    <name type="scientific">Eumeta variegata</name>
    <name type="common">Bagworm moth</name>
    <name type="synonym">Eumeta japonica</name>
    <dbReference type="NCBI Taxonomy" id="151549"/>
    <lineage>
        <taxon>Eukaryota</taxon>
        <taxon>Metazoa</taxon>
        <taxon>Ecdysozoa</taxon>
        <taxon>Arthropoda</taxon>
        <taxon>Hexapoda</taxon>
        <taxon>Insecta</taxon>
        <taxon>Pterygota</taxon>
        <taxon>Neoptera</taxon>
        <taxon>Endopterygota</taxon>
        <taxon>Lepidoptera</taxon>
        <taxon>Glossata</taxon>
        <taxon>Ditrysia</taxon>
        <taxon>Tineoidea</taxon>
        <taxon>Psychidae</taxon>
        <taxon>Oiketicinae</taxon>
        <taxon>Eumeta</taxon>
    </lineage>
</organism>
<comment type="caution">
    <text evidence="1">The sequence shown here is derived from an EMBL/GenBank/DDBJ whole genome shotgun (WGS) entry which is preliminary data.</text>
</comment>
<gene>
    <name evidence="1" type="ORF">EVAR_25248_1</name>
</gene>
<evidence type="ECO:0000313" key="1">
    <source>
        <dbReference type="EMBL" id="GBP50551.1"/>
    </source>
</evidence>
<evidence type="ECO:0000313" key="2">
    <source>
        <dbReference type="Proteomes" id="UP000299102"/>
    </source>
</evidence>
<keyword evidence="2" id="KW-1185">Reference proteome</keyword>
<proteinExistence type="predicted"/>
<name>A0A4C1WHA4_EUMVA</name>
<dbReference type="EMBL" id="BGZK01000567">
    <property type="protein sequence ID" value="GBP50551.1"/>
    <property type="molecule type" value="Genomic_DNA"/>
</dbReference>
<accession>A0A4C1WHA4</accession>
<sequence>MTSQRDVRVARRVARAGPLGSFRAHVSAGAHTCYFRYAPLLFIESLQRWDARPHFRRARVRARACIDKFFSTCVDLTLILANAEEKFGDKCQNLKLLNDRTQGIQWQISIAVGRVAPTLLITTAPASAIAIANTSGIPITKIAVEVADAAPWGKRRPPCTRTCCRTTHTLRVVLRTPRPGPTYYCDYLRNSRTSWIDTTANADVAATLIIKVPVGTAP</sequence>
<dbReference type="Proteomes" id="UP000299102">
    <property type="component" value="Unassembled WGS sequence"/>
</dbReference>
<reference evidence="1 2" key="1">
    <citation type="journal article" date="2019" name="Commun. Biol.">
        <title>The bagworm genome reveals a unique fibroin gene that provides high tensile strength.</title>
        <authorList>
            <person name="Kono N."/>
            <person name="Nakamura H."/>
            <person name="Ohtoshi R."/>
            <person name="Tomita M."/>
            <person name="Numata K."/>
            <person name="Arakawa K."/>
        </authorList>
    </citation>
    <scope>NUCLEOTIDE SEQUENCE [LARGE SCALE GENOMIC DNA]</scope>
</reference>
<protein>
    <submittedName>
        <fullName evidence="1">Uncharacterized protein</fullName>
    </submittedName>
</protein>